<feature type="chain" id="PRO_5047541459" evidence="2">
    <location>
        <begin position="19"/>
        <end position="783"/>
    </location>
</feature>
<evidence type="ECO:0000256" key="1">
    <source>
        <dbReference type="ARBA" id="ARBA00022729"/>
    </source>
</evidence>
<proteinExistence type="predicted"/>
<sequence>MPKLLLVFSLFFALTVSAQEKLVKRELRGAWITTAFNIDWPVKGQSPQQQKDAFISLIDRLKENGINVVYGQVRSESDAMYKSDIEPWSAALTGTQGVAPSPFWDPLQFMIDECRKRNIEFHAWLNPYRAASSSQSIPGFSANHVTKKHPEWLLESGLLRILNPGLSEVRNHVKGVVNEILDKYDVDGIHFDDYFYPNANVNDASTFAAYPRGFTNIDDWRRDNVNLMVKDIHDLINQKKPYVKFGISPSGIYRNSTNPAIGSNTTGLQHYSANFADSKKWLQEEWIDYLIPQVYWHIGQAGADYSIVVPWWNNNAFNRHIYIGLAGYKVNDASLNQQPWLSNKQIPDQIRLNRKNANVMGQVVFSTKDILNNKLNFADSMRVRFYQKPALLPKMAWKDNVAPQAPVNLQVFAVSANKISVSWGAPALTNATEFDKIRSYVLYRAEAGNIDIEDPKNILTVLPSTVLTYEDNITDPTITYYYKVTALDRFHNESVPTQEKTSIPEKVSDFVATQSADKILVRWKSLSEGDVSKFDLYYAAGDGAFSLFKTVNKQANNNTSNNYEVEHPDPVLGRNRFKLVRTATDQTTRDYEGVEVNFIAPEIVRDLVVKQEGDEVLVSWKTTHEKYHQKFILERTVNGVDYTLLKEFIKTDDTGKSYSFVDEQPLKGRSFYRLRQQLIDFGIRNIDRIEVNINNDVEQVEKPVLYPNPHLGDFTVYLPEFNDNSVEIQVLTIDGKRVYSKKHALGEDKLTELKLKGKLSRGGIYYVIVKGATNRKVIKTIAN</sequence>
<reference evidence="5" key="1">
    <citation type="journal article" date="2019" name="Int. J. Syst. Evol. Microbiol.">
        <title>The Global Catalogue of Microorganisms (GCM) 10K type strain sequencing project: providing services to taxonomists for standard genome sequencing and annotation.</title>
        <authorList>
            <consortium name="The Broad Institute Genomics Platform"/>
            <consortium name="The Broad Institute Genome Sequencing Center for Infectious Disease"/>
            <person name="Wu L."/>
            <person name="Ma J."/>
        </authorList>
    </citation>
    <scope>NUCLEOTIDE SEQUENCE [LARGE SCALE GENOMIC DNA]</scope>
    <source>
        <strain evidence="5">CCUG 53762</strain>
    </source>
</reference>
<keyword evidence="1 2" id="KW-0732">Signal</keyword>
<protein>
    <submittedName>
        <fullName evidence="4">Family 10 glycosylhydrolase</fullName>
    </submittedName>
</protein>
<keyword evidence="5" id="KW-1185">Reference proteome</keyword>
<evidence type="ECO:0000259" key="3">
    <source>
        <dbReference type="PROSITE" id="PS50853"/>
    </source>
</evidence>
<dbReference type="RefSeq" id="WP_379662700.1">
    <property type="nucleotide sequence ID" value="NZ_JBHUDG010000015.1"/>
</dbReference>
<dbReference type="Pfam" id="PF02638">
    <property type="entry name" value="GHL10"/>
    <property type="match status" value="1"/>
</dbReference>
<dbReference type="InterPro" id="IPR003790">
    <property type="entry name" value="GHL10"/>
</dbReference>
<dbReference type="Gene3D" id="2.60.40.10">
    <property type="entry name" value="Immunoglobulins"/>
    <property type="match status" value="1"/>
</dbReference>
<dbReference type="SUPFAM" id="SSF49265">
    <property type="entry name" value="Fibronectin type III"/>
    <property type="match status" value="1"/>
</dbReference>
<dbReference type="InterPro" id="IPR013783">
    <property type="entry name" value="Ig-like_fold"/>
</dbReference>
<evidence type="ECO:0000313" key="4">
    <source>
        <dbReference type="EMBL" id="MFD1630325.1"/>
    </source>
</evidence>
<evidence type="ECO:0000256" key="2">
    <source>
        <dbReference type="SAM" id="SignalP"/>
    </source>
</evidence>
<dbReference type="Proteomes" id="UP001597118">
    <property type="component" value="Unassembled WGS sequence"/>
</dbReference>
<evidence type="ECO:0000313" key="5">
    <source>
        <dbReference type="Proteomes" id="UP001597118"/>
    </source>
</evidence>
<dbReference type="SUPFAM" id="SSF51445">
    <property type="entry name" value="(Trans)glycosidases"/>
    <property type="match status" value="1"/>
</dbReference>
<dbReference type="InterPro" id="IPR003961">
    <property type="entry name" value="FN3_dom"/>
</dbReference>
<dbReference type="PROSITE" id="PS50853">
    <property type="entry name" value="FN3"/>
    <property type="match status" value="1"/>
</dbReference>
<dbReference type="PANTHER" id="PTHR43405">
    <property type="entry name" value="GLYCOSYL HYDROLASE DIGH"/>
    <property type="match status" value="1"/>
</dbReference>
<name>A0ABW4IC50_9SPHI</name>
<dbReference type="InterPro" id="IPR036116">
    <property type="entry name" value="FN3_sf"/>
</dbReference>
<dbReference type="InterPro" id="IPR026444">
    <property type="entry name" value="Secre_tail"/>
</dbReference>
<feature type="domain" description="Fibronectin type-III" evidence="3">
    <location>
        <begin position="405"/>
        <end position="507"/>
    </location>
</feature>
<comment type="caution">
    <text evidence="4">The sequence shown here is derived from an EMBL/GenBank/DDBJ whole genome shotgun (WGS) entry which is preliminary data.</text>
</comment>
<dbReference type="NCBIfam" id="TIGR04183">
    <property type="entry name" value="Por_Secre_tail"/>
    <property type="match status" value="1"/>
</dbReference>
<dbReference type="Gene3D" id="3.20.20.80">
    <property type="entry name" value="Glycosidases"/>
    <property type="match status" value="1"/>
</dbReference>
<dbReference type="PANTHER" id="PTHR43405:SF1">
    <property type="entry name" value="GLYCOSYL HYDROLASE DIGH"/>
    <property type="match status" value="1"/>
</dbReference>
<dbReference type="EMBL" id="JBHUDG010000015">
    <property type="protein sequence ID" value="MFD1630325.1"/>
    <property type="molecule type" value="Genomic_DNA"/>
</dbReference>
<dbReference type="CDD" id="cd00063">
    <property type="entry name" value="FN3"/>
    <property type="match status" value="1"/>
</dbReference>
<dbReference type="InterPro" id="IPR052177">
    <property type="entry name" value="Divisome_Glycosyl_Hydrolase"/>
</dbReference>
<organism evidence="4 5">
    <name type="scientific">Pseudopedobacter beijingensis</name>
    <dbReference type="NCBI Taxonomy" id="1207056"/>
    <lineage>
        <taxon>Bacteria</taxon>
        <taxon>Pseudomonadati</taxon>
        <taxon>Bacteroidota</taxon>
        <taxon>Sphingobacteriia</taxon>
        <taxon>Sphingobacteriales</taxon>
        <taxon>Sphingobacteriaceae</taxon>
        <taxon>Pseudopedobacter</taxon>
    </lineage>
</organism>
<accession>A0ABW4IC50</accession>
<feature type="signal peptide" evidence="2">
    <location>
        <begin position="1"/>
        <end position="18"/>
    </location>
</feature>
<gene>
    <name evidence="4" type="ORF">ACFSAH_10575</name>
</gene>
<dbReference type="InterPro" id="IPR017853">
    <property type="entry name" value="GH"/>
</dbReference>